<evidence type="ECO:0000259" key="7">
    <source>
        <dbReference type="Pfam" id="PF00520"/>
    </source>
</evidence>
<dbReference type="InterPro" id="IPR005821">
    <property type="entry name" value="Ion_trans_dom"/>
</dbReference>
<protein>
    <submittedName>
        <fullName evidence="8">Wd-40 repeat protein</fullName>
    </submittedName>
</protein>
<evidence type="ECO:0000256" key="5">
    <source>
        <dbReference type="ARBA" id="ARBA00023136"/>
    </source>
</evidence>
<feature type="transmembrane region" description="Helical" evidence="6">
    <location>
        <begin position="1154"/>
        <end position="1175"/>
    </location>
</feature>
<keyword evidence="2 6" id="KW-0812">Transmembrane</keyword>
<dbReference type="OMA" id="NSFYCLH"/>
<reference evidence="8 9" key="1">
    <citation type="submission" date="2014-06" db="EMBL/GenBank/DDBJ databases">
        <authorList>
            <person name="Swart Estienne"/>
        </authorList>
    </citation>
    <scope>NUCLEOTIDE SEQUENCE [LARGE SCALE GENOMIC DNA]</scope>
    <source>
        <strain evidence="8 9">130c</strain>
    </source>
</reference>
<dbReference type="Proteomes" id="UP000039865">
    <property type="component" value="Unassembled WGS sequence"/>
</dbReference>
<dbReference type="Pfam" id="PF00520">
    <property type="entry name" value="Ion_trans"/>
    <property type="match status" value="1"/>
</dbReference>
<gene>
    <name evidence="8" type="primary">Contig18255.g19401</name>
    <name evidence="8" type="ORF">STYLEM_13539</name>
</gene>
<sequence length="1385" mass="165641">MDIDYNSEIKQPLLEAEKNTLQVQDEIKKRNLLNTEYQWILDNYKEVDYSKMGERIKYIPFKFEKVEREFKIEQIILIHQRNVILVEYFYDHQYRNKEVDFIDFKTLDTLNTISFKEVDYDSKIILINFNEIDYVFYQETQSVYLIKLDDFIAQKKENHLIEFAFQERGTFFNAQIIDESIIMIRHFQTMYHFKLNSTLDKINVKSKVKYEVSHQNTDEYRRNLDSQKRNLFVRNEKQGFHQFHCSEDSQVCYLLTNHFIFNVDYGETIFVDRKSLERVKQLDNKYFSIKYEDIYEYVLDYHYNIYDFSNQDGCTLKKLQKLYNSSIQQIFRISTTPNYFIIFSENEDIGFTLLVFDSKTFQIREEFKNITDKHQDFIDIDTINHRIYYRDSNFTEQIKYFNYNTNLSAFNNLVPVLKQRQHLLEKDMRQNVQNYLIYKSVKDSEVIMIDLITGFKRQMPDSSYRNTINYIKHDLDIFTKENFFKIIESQFRPPSYDKIDDISCEDIPIRKNGQYIFFKENRMVQWADFKKKSEYKFESSDAFCIMHNRFHEKQYIFDQASSYRIVYYDIKNKRFESIDLKEGMEMKDYPQLAIIDEKIGYLLIQYAREVRIISLQKRQIIKDIPVEMKRNSVFIKNNYIQINSEEEGTVILFFKNQSLHKMIQIKHSLQFKNLEILESYQKEFNQTSCLIYKDKDKDSGSKVYTMTLNSFEEMFNQDLMIQPIFPAFHFELADKVLIDSSQVQLFIKGEQTMVGYFLIDINDQVIKDYREIASKSNEEIIKELQSNVSKYLKFVAGFGTGFGVFQNNLVALETLVKQLSVNDKLTVPILICRLIGESPLDFSLSNRQQKIINLILQMILKYQDHIMFNQLIDKNLCELIRQQVDLQEYFQSNLPKYEILDSSFLSQHQDEQELIEGINLDHPKDVHQKYDELFECKLNQSKEKNDSVVSIEYHLINMPITLQSKPQELMTVLSETDRSDYFENEIIQGIIKFKWNEYTKSFYQSKFYIYLIFMAAFIFDIFYSTYATAVRDEDSKTDYETQRLQQNIWIKISTKAICSIVLLYFLKYEINQIKVQGKEYFSDGWNYFDFMLIIAYTTYCILDFTIDIEDFLIFIRILVIVLSFMKLFFFLRIYDGFSFLVQMMAGVFKDLSYFLMFFIIIIFQFGMIFLVLFKAQEIDEYNGVNKVGYFLMAFRISSGDFQLDDYHTQNDGLVIITWMIWLIAVMTLNIIFMNFIIAVISESYERVMQKLVTESYKVKANMIVEREQLLSLEELNNINYFPNYIAIRRPLNTESSEAGEWQGFIKDLKYTIRTTAIKSKTDIISNLQYLQTQNQENSLKLDQSLILGDQVKSLDGQVKGLDQKVLKIQDDMEFIKNSLTQLLQK</sequence>
<proteinExistence type="predicted"/>
<dbReference type="OrthoDB" id="6108356at2759"/>
<keyword evidence="4 6" id="KW-1133">Transmembrane helix</keyword>
<evidence type="ECO:0000256" key="2">
    <source>
        <dbReference type="ARBA" id="ARBA00022692"/>
    </source>
</evidence>
<dbReference type="GO" id="GO:0005216">
    <property type="term" value="F:monoatomic ion channel activity"/>
    <property type="evidence" value="ECO:0007669"/>
    <property type="project" value="InterPro"/>
</dbReference>
<evidence type="ECO:0000256" key="3">
    <source>
        <dbReference type="ARBA" id="ARBA00022737"/>
    </source>
</evidence>
<feature type="transmembrane region" description="Helical" evidence="6">
    <location>
        <begin position="1215"/>
        <end position="1240"/>
    </location>
</feature>
<dbReference type="EMBL" id="CCKQ01012836">
    <property type="protein sequence ID" value="CDW84476.1"/>
    <property type="molecule type" value="Genomic_DNA"/>
</dbReference>
<dbReference type="PANTHER" id="PTHR10582:SF2">
    <property type="entry name" value="INACTIVE"/>
    <property type="match status" value="1"/>
</dbReference>
<comment type="subcellular location">
    <subcellularLocation>
        <location evidence="1">Membrane</location>
        <topology evidence="1">Multi-pass membrane protein</topology>
    </subcellularLocation>
</comment>
<evidence type="ECO:0000256" key="1">
    <source>
        <dbReference type="ARBA" id="ARBA00004141"/>
    </source>
</evidence>
<name>A0A078AR80_STYLE</name>
<dbReference type="InParanoid" id="A0A078AR80"/>
<evidence type="ECO:0000313" key="9">
    <source>
        <dbReference type="Proteomes" id="UP000039865"/>
    </source>
</evidence>
<feature type="transmembrane region" description="Helical" evidence="6">
    <location>
        <begin position="1007"/>
        <end position="1027"/>
    </location>
</feature>
<dbReference type="GO" id="GO:0005886">
    <property type="term" value="C:plasma membrane"/>
    <property type="evidence" value="ECO:0007669"/>
    <property type="project" value="TreeGrafter"/>
</dbReference>
<dbReference type="GO" id="GO:0098703">
    <property type="term" value="P:calcium ion import across plasma membrane"/>
    <property type="evidence" value="ECO:0007669"/>
    <property type="project" value="TreeGrafter"/>
</dbReference>
<evidence type="ECO:0000313" key="8">
    <source>
        <dbReference type="EMBL" id="CDW84476.1"/>
    </source>
</evidence>
<dbReference type="InterPro" id="IPR024862">
    <property type="entry name" value="TRPV"/>
</dbReference>
<keyword evidence="3" id="KW-0677">Repeat</keyword>
<accession>A0A078AR80</accession>
<keyword evidence="5 6" id="KW-0472">Membrane</keyword>
<feature type="transmembrane region" description="Helical" evidence="6">
    <location>
        <begin position="1086"/>
        <end position="1106"/>
    </location>
</feature>
<feature type="domain" description="Ion transport" evidence="7">
    <location>
        <begin position="1013"/>
        <end position="1249"/>
    </location>
</feature>
<evidence type="ECO:0000256" key="6">
    <source>
        <dbReference type="SAM" id="Phobius"/>
    </source>
</evidence>
<feature type="transmembrane region" description="Helical" evidence="6">
    <location>
        <begin position="1113"/>
        <end position="1134"/>
    </location>
</feature>
<evidence type="ECO:0000256" key="4">
    <source>
        <dbReference type="ARBA" id="ARBA00022989"/>
    </source>
</evidence>
<organism evidence="8 9">
    <name type="scientific">Stylonychia lemnae</name>
    <name type="common">Ciliate</name>
    <dbReference type="NCBI Taxonomy" id="5949"/>
    <lineage>
        <taxon>Eukaryota</taxon>
        <taxon>Sar</taxon>
        <taxon>Alveolata</taxon>
        <taxon>Ciliophora</taxon>
        <taxon>Intramacronucleata</taxon>
        <taxon>Spirotrichea</taxon>
        <taxon>Stichotrichia</taxon>
        <taxon>Sporadotrichida</taxon>
        <taxon>Oxytrichidae</taxon>
        <taxon>Stylonychinae</taxon>
        <taxon>Stylonychia</taxon>
    </lineage>
</organism>
<dbReference type="PANTHER" id="PTHR10582">
    <property type="entry name" value="TRANSIENT RECEPTOR POTENTIAL ION CHANNEL PROTEIN"/>
    <property type="match status" value="1"/>
</dbReference>
<keyword evidence="9" id="KW-1185">Reference proteome</keyword>